<evidence type="ECO:0000313" key="1">
    <source>
        <dbReference type="EMBL" id="TFH89549.1"/>
    </source>
</evidence>
<sequence length="107" mass="12276">MRKTDKKIENQIRDVLTEVCEDTLKGYDGFLWVTHTVKYSSFPQSLEIVCVFETNQDRASFLAGAGQRHVSATIQNAFNKVGVQLKNVGKQISYDTQQNRERGHQRK</sequence>
<dbReference type="RefSeq" id="WP_134837306.1">
    <property type="nucleotide sequence ID" value="NZ_SATR01000059.1"/>
</dbReference>
<dbReference type="EMBL" id="SATR01000059">
    <property type="protein sequence ID" value="TFH89549.1"/>
    <property type="molecule type" value="Genomic_DNA"/>
</dbReference>
<protein>
    <submittedName>
        <fullName evidence="1">Fis family transcriptional regulator</fullName>
    </submittedName>
</protein>
<gene>
    <name evidence="1" type="ORF">ELS82_21685</name>
</gene>
<reference evidence="1 2" key="1">
    <citation type="submission" date="2019-01" db="EMBL/GenBank/DDBJ databases">
        <title>Vibrio BEI176 sp. nov, a marine bacterium isolated from China: eastern marignal seas.</title>
        <authorList>
            <person name="Li B."/>
        </authorList>
    </citation>
    <scope>NUCLEOTIDE SEQUENCE [LARGE SCALE GENOMIC DNA]</scope>
    <source>
        <strain evidence="1 2">BEI176</strain>
    </source>
</reference>
<organism evidence="1 2">
    <name type="scientific">Vibrio ouci</name>
    <dbReference type="NCBI Taxonomy" id="2499078"/>
    <lineage>
        <taxon>Bacteria</taxon>
        <taxon>Pseudomonadati</taxon>
        <taxon>Pseudomonadota</taxon>
        <taxon>Gammaproteobacteria</taxon>
        <taxon>Vibrionales</taxon>
        <taxon>Vibrionaceae</taxon>
        <taxon>Vibrio</taxon>
    </lineage>
</organism>
<keyword evidence="2" id="KW-1185">Reference proteome</keyword>
<evidence type="ECO:0000313" key="2">
    <source>
        <dbReference type="Proteomes" id="UP000297753"/>
    </source>
</evidence>
<dbReference type="AlphaFoldDB" id="A0A4Y8W9F0"/>
<name>A0A4Y8W9F0_9VIBR</name>
<accession>A0A4Y8W9F0</accession>
<comment type="caution">
    <text evidence="1">The sequence shown here is derived from an EMBL/GenBank/DDBJ whole genome shotgun (WGS) entry which is preliminary data.</text>
</comment>
<dbReference type="Proteomes" id="UP000297753">
    <property type="component" value="Unassembled WGS sequence"/>
</dbReference>
<proteinExistence type="predicted"/>
<dbReference type="OrthoDB" id="6996126at2"/>